<dbReference type="PANTHER" id="PTHR12928">
    <property type="entry name" value="FRG1 PROTEIN"/>
    <property type="match status" value="1"/>
</dbReference>
<dbReference type="InterPro" id="IPR010414">
    <property type="entry name" value="FRG1"/>
</dbReference>
<dbReference type="PANTHER" id="PTHR12928:SF0">
    <property type="entry name" value="FSHD REGION GENE 1"/>
    <property type="match status" value="1"/>
</dbReference>
<evidence type="ECO:0000313" key="6">
    <source>
        <dbReference type="Proteomes" id="UP001217089"/>
    </source>
</evidence>
<evidence type="ECO:0000256" key="4">
    <source>
        <dbReference type="SAM" id="MobiDB-lite"/>
    </source>
</evidence>
<protein>
    <submittedName>
        <fullName evidence="5">Uncharacterized protein</fullName>
    </submittedName>
</protein>
<proteinExistence type="inferred from homology"/>
<dbReference type="Gene3D" id="2.80.10.50">
    <property type="match status" value="1"/>
</dbReference>
<evidence type="ECO:0000313" key="5">
    <source>
        <dbReference type="EMBL" id="KAJ8298433.1"/>
    </source>
</evidence>
<name>A0ABQ9DYT8_TEGGR</name>
<evidence type="ECO:0000256" key="1">
    <source>
        <dbReference type="ARBA" id="ARBA00004604"/>
    </source>
</evidence>
<dbReference type="Pfam" id="PF06229">
    <property type="entry name" value="FRG1"/>
    <property type="match status" value="1"/>
</dbReference>
<organism evidence="5 6">
    <name type="scientific">Tegillarca granosa</name>
    <name type="common">Malaysian cockle</name>
    <name type="synonym">Anadara granosa</name>
    <dbReference type="NCBI Taxonomy" id="220873"/>
    <lineage>
        <taxon>Eukaryota</taxon>
        <taxon>Metazoa</taxon>
        <taxon>Spiralia</taxon>
        <taxon>Lophotrochozoa</taxon>
        <taxon>Mollusca</taxon>
        <taxon>Bivalvia</taxon>
        <taxon>Autobranchia</taxon>
        <taxon>Pteriomorphia</taxon>
        <taxon>Arcoida</taxon>
        <taxon>Arcoidea</taxon>
        <taxon>Arcidae</taxon>
        <taxon>Tegillarca</taxon>
    </lineage>
</organism>
<reference evidence="5 6" key="1">
    <citation type="submission" date="2022-12" db="EMBL/GenBank/DDBJ databases">
        <title>Chromosome-level genome of Tegillarca granosa.</title>
        <authorList>
            <person name="Kim J."/>
        </authorList>
    </citation>
    <scope>NUCLEOTIDE SEQUENCE [LARGE SCALE GENOMIC DNA]</scope>
    <source>
        <strain evidence="5">Teg-2019</strain>
        <tissue evidence="5">Adductor muscle</tissue>
    </source>
</reference>
<feature type="region of interest" description="Disordered" evidence="4">
    <location>
        <begin position="21"/>
        <end position="61"/>
    </location>
</feature>
<feature type="compositionally biased region" description="Basic residues" evidence="4">
    <location>
        <begin position="21"/>
        <end position="37"/>
    </location>
</feature>
<sequence length="227" mass="25659">MKNLVNYMADSYSFVKSGKLKLKGHKSKKHKKSKKRKHEESADTPQDEDTGDTTMHGEGPDPVEILTAIKVNETKIALKSGYGKYLSVEPDGTVVGRSDAIAVREQWEPVFQGGKMALNGSNNCFLSVDEERDIVCKSKTAGNSEMLKIRLNAEIEVDPNDEIPVEERGKVKDAEINYVKKFQSFQDRKLRVSKEDVSSLKKAKKDGTFHECLLDRREKMKADRYCK</sequence>
<dbReference type="Proteomes" id="UP001217089">
    <property type="component" value="Unassembled WGS sequence"/>
</dbReference>
<gene>
    <name evidence="5" type="ORF">KUTeg_024964</name>
</gene>
<evidence type="ECO:0000256" key="2">
    <source>
        <dbReference type="ARBA" id="ARBA00010878"/>
    </source>
</evidence>
<dbReference type="CDD" id="cd23338">
    <property type="entry name" value="beta-trefoil_FSCN_FRG1"/>
    <property type="match status" value="1"/>
</dbReference>
<dbReference type="SUPFAM" id="SSF50405">
    <property type="entry name" value="Actin-crosslinking proteins"/>
    <property type="match status" value="1"/>
</dbReference>
<comment type="subcellular location">
    <subcellularLocation>
        <location evidence="1">Nucleus</location>
        <location evidence="1">Nucleolus</location>
    </subcellularLocation>
</comment>
<dbReference type="InterPro" id="IPR008999">
    <property type="entry name" value="Actin-crosslinking"/>
</dbReference>
<comment type="similarity">
    <text evidence="2">Belongs to the FRG1 family.</text>
</comment>
<keyword evidence="6" id="KW-1185">Reference proteome</keyword>
<accession>A0ABQ9DYT8</accession>
<keyword evidence="3" id="KW-0539">Nucleus</keyword>
<evidence type="ECO:0000256" key="3">
    <source>
        <dbReference type="ARBA" id="ARBA00023242"/>
    </source>
</evidence>
<comment type="caution">
    <text evidence="5">The sequence shown here is derived from an EMBL/GenBank/DDBJ whole genome shotgun (WGS) entry which is preliminary data.</text>
</comment>
<dbReference type="EMBL" id="JARBDR010000923">
    <property type="protein sequence ID" value="KAJ8298433.1"/>
    <property type="molecule type" value="Genomic_DNA"/>
</dbReference>